<evidence type="ECO:0000313" key="2">
    <source>
        <dbReference type="Proteomes" id="UP000243904"/>
    </source>
</evidence>
<proteinExistence type="predicted"/>
<organism evidence="1 2">
    <name type="scientific">Bradyrhizobium canariense</name>
    <dbReference type="NCBI Taxonomy" id="255045"/>
    <lineage>
        <taxon>Bacteria</taxon>
        <taxon>Pseudomonadati</taxon>
        <taxon>Pseudomonadota</taxon>
        <taxon>Alphaproteobacteria</taxon>
        <taxon>Hyphomicrobiales</taxon>
        <taxon>Nitrobacteraceae</taxon>
        <taxon>Bradyrhizobium</taxon>
    </lineage>
</organism>
<dbReference type="PANTHER" id="PTHR37950">
    <property type="entry name" value="4-HYDROXYPHENYLACETATE CATABOLISM PROTEIN"/>
    <property type="match status" value="1"/>
</dbReference>
<dbReference type="PANTHER" id="PTHR37950:SF1">
    <property type="entry name" value="4-HYDROXYPHENYLACETATE CATABOLISM PROTEIN"/>
    <property type="match status" value="1"/>
</dbReference>
<dbReference type="Gene3D" id="3.30.429.10">
    <property type="entry name" value="Macrophage Migration Inhibitory Factor"/>
    <property type="match status" value="1"/>
</dbReference>
<dbReference type="AlphaFoldDB" id="A0A1H2BFZ9"/>
<sequence length="115" mass="12848">MPHLVIEYSADGHERFDVTEVMRALHAAAASTGVVQAPDIKIRAISYDDYLVAGIRDGFCHVSVFLLEGRTPEQKLKLSESLRTSLSKMLPRTKSLSVDIRDMDSSAYKKRLLPD</sequence>
<dbReference type="EMBL" id="LT629750">
    <property type="protein sequence ID" value="SDT57240.1"/>
    <property type="molecule type" value="Genomic_DNA"/>
</dbReference>
<name>A0A1H2BFZ9_9BRAD</name>
<dbReference type="SUPFAM" id="SSF55331">
    <property type="entry name" value="Tautomerase/MIF"/>
    <property type="match status" value="1"/>
</dbReference>
<dbReference type="Pfam" id="PF02962">
    <property type="entry name" value="CHMI"/>
    <property type="match status" value="1"/>
</dbReference>
<reference evidence="2" key="1">
    <citation type="submission" date="2016-10" db="EMBL/GenBank/DDBJ databases">
        <authorList>
            <person name="Varghese N."/>
            <person name="Submissions S."/>
        </authorList>
    </citation>
    <scope>NUCLEOTIDE SEQUENCE [LARGE SCALE GENOMIC DNA]</scope>
    <source>
        <strain evidence="2">GAS369</strain>
    </source>
</reference>
<dbReference type="InterPro" id="IPR004220">
    <property type="entry name" value="5-COMe_2-OHmuconate_Isoase"/>
</dbReference>
<dbReference type="InterPro" id="IPR014347">
    <property type="entry name" value="Tautomerase/MIF_sf"/>
</dbReference>
<protein>
    <submittedName>
        <fullName evidence="1">5-carboxymethyl-2-hydroxymuconate isomerase</fullName>
    </submittedName>
</protein>
<dbReference type="GO" id="GO:0008704">
    <property type="term" value="F:5-carboxymethyl-2-hydroxymuconate delta-isomerase activity"/>
    <property type="evidence" value="ECO:0007669"/>
    <property type="project" value="InterPro"/>
</dbReference>
<evidence type="ECO:0000313" key="1">
    <source>
        <dbReference type="EMBL" id="SDT57240.1"/>
    </source>
</evidence>
<gene>
    <name evidence="1" type="ORF">SAMN05444158_7145</name>
</gene>
<dbReference type="Proteomes" id="UP000243904">
    <property type="component" value="Chromosome I"/>
</dbReference>
<keyword evidence="2" id="KW-1185">Reference proteome</keyword>
<dbReference type="CDD" id="cd00580">
    <property type="entry name" value="CHMI"/>
    <property type="match status" value="1"/>
</dbReference>
<dbReference type="RefSeq" id="WP_146690650.1">
    <property type="nucleotide sequence ID" value="NZ_LT629750.1"/>
</dbReference>
<accession>A0A1H2BFZ9</accession>
<keyword evidence="1" id="KW-0413">Isomerase</keyword>